<dbReference type="InterPro" id="IPR043131">
    <property type="entry name" value="BCAT-like_N"/>
</dbReference>
<dbReference type="GO" id="GO:0008696">
    <property type="term" value="F:4-amino-4-deoxychorismate lyase activity"/>
    <property type="evidence" value="ECO:0007669"/>
    <property type="project" value="UniProtKB-UniRule"/>
</dbReference>
<evidence type="ECO:0000256" key="4">
    <source>
        <dbReference type="ARBA" id="ARBA00022898"/>
    </source>
</evidence>
<dbReference type="Gene3D" id="3.30.470.10">
    <property type="match status" value="1"/>
</dbReference>
<dbReference type="PANTHER" id="PTHR42743">
    <property type="entry name" value="AMINO-ACID AMINOTRANSFERASE"/>
    <property type="match status" value="1"/>
</dbReference>
<dbReference type="FunFam" id="3.20.10.10:FF:000002">
    <property type="entry name" value="D-alanine aminotransferase"/>
    <property type="match status" value="1"/>
</dbReference>
<evidence type="ECO:0000256" key="8">
    <source>
        <dbReference type="ARBA" id="ARBA00035676"/>
    </source>
</evidence>
<dbReference type="GO" id="GO:0005829">
    <property type="term" value="C:cytosol"/>
    <property type="evidence" value="ECO:0007669"/>
    <property type="project" value="TreeGrafter"/>
</dbReference>
<evidence type="ECO:0000256" key="13">
    <source>
        <dbReference type="RuleBase" id="RU004106"/>
    </source>
</evidence>
<sequence length="271" mass="29779">MIAAWVNSEPTESVSVTNRGLNFADGHFTTMLVEQGQIASWPLHQQRLRRGCHLLKMAEPCWDSLWHTLQQALTRCDAQGLGVIKVVLTRGGQGRGYGGEYLAQPEVLVSVHLYPNHYLAWQQQGIALELATTPIATLGCGFGIKSLARTEQVLLRFELDASAADDLIVCNTDGEIIEACAANLFFWQGDTLVTPALCRSGVSGVMRQRVLGTAAQLGIDVQVRSISTFQLHQFDGAFVCNGLMKLVPVVKLEHRTLAISDLFRQLQHSLL</sequence>
<evidence type="ECO:0000256" key="6">
    <source>
        <dbReference type="ARBA" id="ARBA00023239"/>
    </source>
</evidence>
<dbReference type="GO" id="GO:0030170">
    <property type="term" value="F:pyridoxal phosphate binding"/>
    <property type="evidence" value="ECO:0007669"/>
    <property type="project" value="InterPro"/>
</dbReference>
<evidence type="ECO:0000256" key="14">
    <source>
        <dbReference type="RuleBase" id="RU004516"/>
    </source>
</evidence>
<dbReference type="Proteomes" id="UP000305675">
    <property type="component" value="Unassembled WGS sequence"/>
</dbReference>
<dbReference type="InterPro" id="IPR043132">
    <property type="entry name" value="BCAT-like_C"/>
</dbReference>
<keyword evidence="4 14" id="KW-0663">Pyridoxal phosphate</keyword>
<evidence type="ECO:0000313" key="16">
    <source>
        <dbReference type="Proteomes" id="UP000305675"/>
    </source>
</evidence>
<dbReference type="InterPro" id="IPR017824">
    <property type="entry name" value="Aminodeoxychorismate_lyase_IV"/>
</dbReference>
<comment type="cofactor">
    <cofactor evidence="1 14">
        <name>pyridoxal 5'-phosphate</name>
        <dbReference type="ChEBI" id="CHEBI:597326"/>
    </cofactor>
</comment>
<comment type="caution">
    <text evidence="15">The sequence shown here is derived from an EMBL/GenBank/DDBJ whole genome shotgun (WGS) entry which is preliminary data.</text>
</comment>
<dbReference type="Pfam" id="PF01063">
    <property type="entry name" value="Aminotran_4"/>
    <property type="match status" value="1"/>
</dbReference>
<evidence type="ECO:0000256" key="5">
    <source>
        <dbReference type="ARBA" id="ARBA00022909"/>
    </source>
</evidence>
<evidence type="ECO:0000256" key="7">
    <source>
        <dbReference type="ARBA" id="ARBA00035633"/>
    </source>
</evidence>
<evidence type="ECO:0000256" key="1">
    <source>
        <dbReference type="ARBA" id="ARBA00001933"/>
    </source>
</evidence>
<evidence type="ECO:0000256" key="2">
    <source>
        <dbReference type="ARBA" id="ARBA00009320"/>
    </source>
</evidence>
<proteinExistence type="inferred from homology"/>
<dbReference type="OrthoDB" id="9805628at2"/>
<organism evidence="15 16">
    <name type="scientific">Ferrimonas aestuarii</name>
    <dbReference type="NCBI Taxonomy" id="2569539"/>
    <lineage>
        <taxon>Bacteria</taxon>
        <taxon>Pseudomonadati</taxon>
        <taxon>Pseudomonadota</taxon>
        <taxon>Gammaproteobacteria</taxon>
        <taxon>Alteromonadales</taxon>
        <taxon>Ferrimonadaceae</taxon>
        <taxon>Ferrimonas</taxon>
    </lineage>
</organism>
<dbReference type="InterPro" id="IPR050571">
    <property type="entry name" value="Class-IV_PLP-Dep_Aminotrnsfr"/>
</dbReference>
<keyword evidence="16" id="KW-1185">Reference proteome</keyword>
<dbReference type="InterPro" id="IPR001544">
    <property type="entry name" value="Aminotrans_IV"/>
</dbReference>
<keyword evidence="6 15" id="KW-0456">Lyase</keyword>
<evidence type="ECO:0000256" key="3">
    <source>
        <dbReference type="ARBA" id="ARBA00011738"/>
    </source>
</evidence>
<dbReference type="InterPro" id="IPR018300">
    <property type="entry name" value="Aminotrans_IV_CS"/>
</dbReference>
<dbReference type="RefSeq" id="WP_136862143.1">
    <property type="nucleotide sequence ID" value="NZ_SWCJ01000002.1"/>
</dbReference>
<dbReference type="NCBIfam" id="NF004761">
    <property type="entry name" value="PRK06092.1"/>
    <property type="match status" value="1"/>
</dbReference>
<dbReference type="EMBL" id="SWCJ01000002">
    <property type="protein sequence ID" value="TKB57498.1"/>
    <property type="molecule type" value="Genomic_DNA"/>
</dbReference>
<dbReference type="Gene3D" id="3.20.10.10">
    <property type="entry name" value="D-amino Acid Aminotransferase, subunit A, domain 2"/>
    <property type="match status" value="1"/>
</dbReference>
<evidence type="ECO:0000256" key="11">
    <source>
        <dbReference type="ARBA" id="ARBA00069174"/>
    </source>
</evidence>
<comment type="subunit">
    <text evidence="3">Homodimer.</text>
</comment>
<dbReference type="AlphaFoldDB" id="A0A4U1BU62"/>
<reference evidence="15 16" key="1">
    <citation type="submission" date="2019-04" db="EMBL/GenBank/DDBJ databases">
        <authorList>
            <person name="Hwang J.C."/>
        </authorList>
    </citation>
    <scope>NUCLEOTIDE SEQUENCE [LARGE SCALE GENOMIC DNA]</scope>
    <source>
        <strain evidence="15 16">IMCC35002</strain>
    </source>
</reference>
<dbReference type="GO" id="GO:0008153">
    <property type="term" value="P:4-aminobenzoate biosynthetic process"/>
    <property type="evidence" value="ECO:0007669"/>
    <property type="project" value="UniProtKB-UniRule"/>
</dbReference>
<dbReference type="PROSITE" id="PS00770">
    <property type="entry name" value="AA_TRANSFER_CLASS_4"/>
    <property type="match status" value="1"/>
</dbReference>
<keyword evidence="5" id="KW-0289">Folate biosynthesis</keyword>
<gene>
    <name evidence="15" type="primary">pabC</name>
    <name evidence="15" type="ORF">FCL42_04295</name>
</gene>
<dbReference type="SUPFAM" id="SSF56752">
    <property type="entry name" value="D-aminoacid aminotransferase-like PLP-dependent enzymes"/>
    <property type="match status" value="1"/>
</dbReference>
<evidence type="ECO:0000256" key="12">
    <source>
        <dbReference type="NCBIfam" id="TIGR03461"/>
    </source>
</evidence>
<evidence type="ECO:0000256" key="10">
    <source>
        <dbReference type="ARBA" id="ARBA00054027"/>
    </source>
</evidence>
<accession>A0A4U1BU62</accession>
<protein>
    <recommendedName>
        <fullName evidence="11 12">Aminodeoxychorismate lyase</fullName>
        <ecNumber evidence="8 12">4.1.3.38</ecNumber>
    </recommendedName>
</protein>
<dbReference type="GO" id="GO:0046656">
    <property type="term" value="P:folic acid biosynthetic process"/>
    <property type="evidence" value="ECO:0007669"/>
    <property type="project" value="UniProtKB-KW"/>
</dbReference>
<evidence type="ECO:0000256" key="9">
    <source>
        <dbReference type="ARBA" id="ARBA00049529"/>
    </source>
</evidence>
<evidence type="ECO:0000313" key="15">
    <source>
        <dbReference type="EMBL" id="TKB57498.1"/>
    </source>
</evidence>
<dbReference type="InterPro" id="IPR036038">
    <property type="entry name" value="Aminotransferase-like"/>
</dbReference>
<comment type="catalytic activity">
    <reaction evidence="9">
        <text>4-amino-4-deoxychorismate = 4-aminobenzoate + pyruvate + H(+)</text>
        <dbReference type="Rhea" id="RHEA:16201"/>
        <dbReference type="ChEBI" id="CHEBI:15361"/>
        <dbReference type="ChEBI" id="CHEBI:15378"/>
        <dbReference type="ChEBI" id="CHEBI:17836"/>
        <dbReference type="ChEBI" id="CHEBI:58406"/>
        <dbReference type="EC" id="4.1.3.38"/>
    </reaction>
</comment>
<comment type="pathway">
    <text evidence="7">Cofactor biosynthesis; tetrahydrofolate biosynthesis; 4-aminobenzoate from chorismate: step 2/2.</text>
</comment>
<dbReference type="PANTHER" id="PTHR42743:SF2">
    <property type="entry name" value="AMINODEOXYCHORISMATE LYASE"/>
    <property type="match status" value="1"/>
</dbReference>
<comment type="function">
    <text evidence="10">Involved in the biosynthesis of p-aminobenzoate (PABA), a precursor of tetrahydrofolate. Converts 4-amino-4-deoxychorismate into 4-aminobenzoate (PABA) and pyruvate.</text>
</comment>
<dbReference type="EC" id="4.1.3.38" evidence="8 12"/>
<name>A0A4U1BU62_9GAMM</name>
<dbReference type="NCBIfam" id="TIGR03461">
    <property type="entry name" value="pabC_Proteo"/>
    <property type="match status" value="1"/>
</dbReference>
<comment type="similarity">
    <text evidence="2 13">Belongs to the class-IV pyridoxal-phosphate-dependent aminotransferase family.</text>
</comment>